<evidence type="ECO:0000313" key="1">
    <source>
        <dbReference type="EMBL" id="MBV3389206.1"/>
    </source>
</evidence>
<evidence type="ECO:0008006" key="4">
    <source>
        <dbReference type="Google" id="ProtNLM"/>
    </source>
</evidence>
<accession>A0AA92UZH5</accession>
<organism evidence="2 3">
    <name type="scientific">Segatella copri</name>
    <dbReference type="NCBI Taxonomy" id="165179"/>
    <lineage>
        <taxon>Bacteria</taxon>
        <taxon>Pseudomonadati</taxon>
        <taxon>Bacteroidota</taxon>
        <taxon>Bacteroidia</taxon>
        <taxon>Bacteroidales</taxon>
        <taxon>Prevotellaceae</taxon>
        <taxon>Segatella</taxon>
    </lineage>
</organism>
<dbReference type="GeneID" id="60061406"/>
<dbReference type="Proteomes" id="UP000284990">
    <property type="component" value="Unassembled WGS sequence"/>
</dbReference>
<reference evidence="1" key="2">
    <citation type="submission" date="2021-06" db="EMBL/GenBank/DDBJ databases">
        <title>Collection of gut derived symbiotic bacterial strains cultured from healthy donors.</title>
        <authorList>
            <person name="Lin H."/>
            <person name="Littmann E."/>
            <person name="Pamer E.G."/>
        </authorList>
    </citation>
    <scope>NUCLEOTIDE SEQUENCE</scope>
    <source>
        <strain evidence="1">MSK.21.74</strain>
    </source>
</reference>
<reference evidence="2 3" key="1">
    <citation type="submission" date="2018-08" db="EMBL/GenBank/DDBJ databases">
        <title>A genome reference for cultivated species of the human gut microbiota.</title>
        <authorList>
            <person name="Zou Y."/>
            <person name="Xue W."/>
            <person name="Luo G."/>
        </authorList>
    </citation>
    <scope>NUCLEOTIDE SEQUENCE [LARGE SCALE GENOMIC DNA]</scope>
    <source>
        <strain evidence="2 3">AM42-23AC</strain>
    </source>
</reference>
<gene>
    <name evidence="2" type="ORF">DW916_08645</name>
    <name evidence="1" type="ORF">KSW82_15915</name>
</gene>
<dbReference type="EMBL" id="QSFW01000015">
    <property type="protein sequence ID" value="RHA86666.1"/>
    <property type="molecule type" value="Genomic_DNA"/>
</dbReference>
<dbReference type="EMBL" id="JAHOEI010000115">
    <property type="protein sequence ID" value="MBV3389206.1"/>
    <property type="molecule type" value="Genomic_DNA"/>
</dbReference>
<dbReference type="AlphaFoldDB" id="A0AA92UZH5"/>
<name>A0AA92UZH5_9BACT</name>
<dbReference type="RefSeq" id="WP_005942192.1">
    <property type="nucleotide sequence ID" value="NZ_CP152484.1"/>
</dbReference>
<proteinExistence type="predicted"/>
<sequence length="204" mass="24272">MERIFLKYILCLLCVYTITACDKVNDEVPDQPKFTPYVSESYWSVKTEVYVDAPFNAEKIKKELEDNPPALPSDVYYFYMRKLSSALSAERTVSLLNSAREEQWKAYIETTSSIEWSEKYSFIKTDQKTLPSYEHWTFHLMTDKKDTIIAQYDVAFSISQEGKRTQWYLYEDLTDDYRKKYPTMDIHSVIRMQTLTLIDFYYLS</sequence>
<dbReference type="PROSITE" id="PS51257">
    <property type="entry name" value="PROKAR_LIPOPROTEIN"/>
    <property type="match status" value="1"/>
</dbReference>
<evidence type="ECO:0000313" key="2">
    <source>
        <dbReference type="EMBL" id="RHA86666.1"/>
    </source>
</evidence>
<dbReference type="Proteomes" id="UP001196765">
    <property type="component" value="Unassembled WGS sequence"/>
</dbReference>
<evidence type="ECO:0000313" key="3">
    <source>
        <dbReference type="Proteomes" id="UP000284990"/>
    </source>
</evidence>
<protein>
    <recommendedName>
        <fullName evidence="4">Lipoprotein</fullName>
    </recommendedName>
</protein>
<comment type="caution">
    <text evidence="2">The sequence shown here is derived from an EMBL/GenBank/DDBJ whole genome shotgun (WGS) entry which is preliminary data.</text>
</comment>